<dbReference type="PANTHER" id="PTHR34072:SF55">
    <property type="entry name" value="DNA_RNA POLYMERASES SUPERFAMILY PROTEIN"/>
    <property type="match status" value="1"/>
</dbReference>
<proteinExistence type="predicted"/>
<evidence type="ECO:0000313" key="8">
    <source>
        <dbReference type="EMBL" id="CAI8587750.1"/>
    </source>
</evidence>
<keyword evidence="6" id="KW-0695">RNA-directed DNA polymerase</keyword>
<gene>
    <name evidence="8" type="ORF">VFH_I314760</name>
</gene>
<keyword evidence="1" id="KW-0808">Transferase</keyword>
<dbReference type="EMBL" id="OX451736">
    <property type="protein sequence ID" value="CAI8587750.1"/>
    <property type="molecule type" value="Genomic_DNA"/>
</dbReference>
<dbReference type="Pfam" id="PF17917">
    <property type="entry name" value="RT_RNaseH"/>
    <property type="match status" value="1"/>
</dbReference>
<dbReference type="InterPro" id="IPR041373">
    <property type="entry name" value="RT_RNaseH"/>
</dbReference>
<evidence type="ECO:0000259" key="7">
    <source>
        <dbReference type="Pfam" id="PF17917"/>
    </source>
</evidence>
<evidence type="ECO:0000256" key="3">
    <source>
        <dbReference type="ARBA" id="ARBA00022722"/>
    </source>
</evidence>
<keyword evidence="5" id="KW-0378">Hydrolase</keyword>
<evidence type="ECO:0000256" key="6">
    <source>
        <dbReference type="ARBA" id="ARBA00022918"/>
    </source>
</evidence>
<keyword evidence="9" id="KW-1185">Reference proteome</keyword>
<keyword evidence="2" id="KW-0548">Nucleotidyltransferase</keyword>
<evidence type="ECO:0000313" key="9">
    <source>
        <dbReference type="Proteomes" id="UP001157006"/>
    </source>
</evidence>
<name>A0AAV0YNQ5_VICFA</name>
<evidence type="ECO:0000256" key="1">
    <source>
        <dbReference type="ARBA" id="ARBA00022679"/>
    </source>
</evidence>
<evidence type="ECO:0000256" key="5">
    <source>
        <dbReference type="ARBA" id="ARBA00022801"/>
    </source>
</evidence>
<dbReference type="GO" id="GO:0016787">
    <property type="term" value="F:hydrolase activity"/>
    <property type="evidence" value="ECO:0007669"/>
    <property type="project" value="UniProtKB-KW"/>
</dbReference>
<dbReference type="Proteomes" id="UP001157006">
    <property type="component" value="Chromosome 1L"/>
</dbReference>
<dbReference type="CDD" id="cd09274">
    <property type="entry name" value="RNase_HI_RT_Ty3"/>
    <property type="match status" value="1"/>
</dbReference>
<dbReference type="GO" id="GO:0003964">
    <property type="term" value="F:RNA-directed DNA polymerase activity"/>
    <property type="evidence" value="ECO:0007669"/>
    <property type="project" value="UniProtKB-KW"/>
</dbReference>
<keyword evidence="4" id="KW-0255">Endonuclease</keyword>
<dbReference type="GO" id="GO:0004519">
    <property type="term" value="F:endonuclease activity"/>
    <property type="evidence" value="ECO:0007669"/>
    <property type="project" value="UniProtKB-KW"/>
</dbReference>
<evidence type="ECO:0000256" key="4">
    <source>
        <dbReference type="ARBA" id="ARBA00022759"/>
    </source>
</evidence>
<dbReference type="AlphaFoldDB" id="A0AAV0YNQ5"/>
<dbReference type="InterPro" id="IPR043502">
    <property type="entry name" value="DNA/RNA_pol_sf"/>
</dbReference>
<dbReference type="SUPFAM" id="SSF56672">
    <property type="entry name" value="DNA/RNA polymerases"/>
    <property type="match status" value="1"/>
</dbReference>
<keyword evidence="3" id="KW-0540">Nuclease</keyword>
<organism evidence="8 9">
    <name type="scientific">Vicia faba</name>
    <name type="common">Broad bean</name>
    <name type="synonym">Faba vulgaris</name>
    <dbReference type="NCBI Taxonomy" id="3906"/>
    <lineage>
        <taxon>Eukaryota</taxon>
        <taxon>Viridiplantae</taxon>
        <taxon>Streptophyta</taxon>
        <taxon>Embryophyta</taxon>
        <taxon>Tracheophyta</taxon>
        <taxon>Spermatophyta</taxon>
        <taxon>Magnoliopsida</taxon>
        <taxon>eudicotyledons</taxon>
        <taxon>Gunneridae</taxon>
        <taxon>Pentapetalae</taxon>
        <taxon>rosids</taxon>
        <taxon>fabids</taxon>
        <taxon>Fabales</taxon>
        <taxon>Fabaceae</taxon>
        <taxon>Papilionoideae</taxon>
        <taxon>50 kb inversion clade</taxon>
        <taxon>NPAAA clade</taxon>
        <taxon>Hologalegina</taxon>
        <taxon>IRL clade</taxon>
        <taxon>Fabeae</taxon>
        <taxon>Vicia</taxon>
    </lineage>
</organism>
<accession>A0AAV0YNQ5</accession>
<evidence type="ECO:0000256" key="2">
    <source>
        <dbReference type="ARBA" id="ARBA00022695"/>
    </source>
</evidence>
<sequence length="200" mass="23257">MACVLAIQHWRPYLLGRKFVVLTDQRSLKDLLQQKIITGEQQNWIAKLLGFNFDIRYKPGKLNQGADALSRIQEEGEFNNFVSYPVWEEFQQVQQEIQADEKIKKIWQDLSVDPTTHPEFSIQHGTLLYKGRLVMSSQSALIPRMLKEFHSSPQGGHSEGSIDRNHVTEDETNEVMIYHHPNGPKVWRVYSRRGKKGKEQ</sequence>
<dbReference type="PANTHER" id="PTHR34072">
    <property type="entry name" value="ENZYMATIC POLYPROTEIN-RELATED"/>
    <property type="match status" value="1"/>
</dbReference>
<reference evidence="8 9" key="1">
    <citation type="submission" date="2023-01" db="EMBL/GenBank/DDBJ databases">
        <authorList>
            <person name="Kreplak J."/>
        </authorList>
    </citation>
    <scope>NUCLEOTIDE SEQUENCE [LARGE SCALE GENOMIC DNA]</scope>
</reference>
<protein>
    <recommendedName>
        <fullName evidence="7">Reverse transcriptase RNase H-like domain-containing protein</fullName>
    </recommendedName>
</protein>
<feature type="domain" description="Reverse transcriptase RNase H-like" evidence="7">
    <location>
        <begin position="1"/>
        <end position="51"/>
    </location>
</feature>